<dbReference type="InterPro" id="IPR000571">
    <property type="entry name" value="Znf_CCCH"/>
</dbReference>
<evidence type="ECO:0000313" key="9">
    <source>
        <dbReference type="Proteomes" id="UP000002051"/>
    </source>
</evidence>
<dbReference type="GO" id="GO:0003729">
    <property type="term" value="F:mRNA binding"/>
    <property type="evidence" value="ECO:0007669"/>
    <property type="project" value="InterPro"/>
</dbReference>
<sequence>MTFPMNKRRRISEKNYSNAFICPPPSNKETGSIFFKTRICHKFKFGNCPKGEHCTYAHGVGEIRQPPANWKDLAGPRNEEWMQFLDDDEKIIHKMGLCKKYYNGEECPYGDTCIFLHRLREDSWKSREACALSIGSIGDGSNNLEGNRSVNKPARGTYWKIKLCPIGDDCHYAYGEADVLPVSANDATTSIPASLGIAKEVEQAKKKPLLWWKLNTKINTIYADWIDDSSLVFPNLPSAEEI</sequence>
<feature type="domain" description="C3H1-type" evidence="6">
    <location>
        <begin position="97"/>
        <end position="120"/>
    </location>
</feature>
<reference evidence="7 9" key="1">
    <citation type="journal article" date="2011" name="Nature">
        <title>The Medicago genome provides insight into the evolution of rhizobial symbioses.</title>
        <authorList>
            <person name="Young N.D."/>
            <person name="Debelle F."/>
            <person name="Oldroyd G.E."/>
            <person name="Geurts R."/>
            <person name="Cannon S.B."/>
            <person name="Udvardi M.K."/>
            <person name="Benedito V.A."/>
            <person name="Mayer K.F."/>
            <person name="Gouzy J."/>
            <person name="Schoof H."/>
            <person name="Van de Peer Y."/>
            <person name="Proost S."/>
            <person name="Cook D.R."/>
            <person name="Meyers B.C."/>
            <person name="Spannagl M."/>
            <person name="Cheung F."/>
            <person name="De Mita S."/>
            <person name="Krishnakumar V."/>
            <person name="Gundlach H."/>
            <person name="Zhou S."/>
            <person name="Mudge J."/>
            <person name="Bharti A.K."/>
            <person name="Murray J.D."/>
            <person name="Naoumkina M.A."/>
            <person name="Rosen B."/>
            <person name="Silverstein K.A."/>
            <person name="Tang H."/>
            <person name="Rombauts S."/>
            <person name="Zhao P.X."/>
            <person name="Zhou P."/>
            <person name="Barbe V."/>
            <person name="Bardou P."/>
            <person name="Bechner M."/>
            <person name="Bellec A."/>
            <person name="Berger A."/>
            <person name="Berges H."/>
            <person name="Bidwell S."/>
            <person name="Bisseling T."/>
            <person name="Choisne N."/>
            <person name="Couloux A."/>
            <person name="Denny R."/>
            <person name="Deshpande S."/>
            <person name="Dai X."/>
            <person name="Doyle J.J."/>
            <person name="Dudez A.M."/>
            <person name="Farmer A.D."/>
            <person name="Fouteau S."/>
            <person name="Franken C."/>
            <person name="Gibelin C."/>
            <person name="Gish J."/>
            <person name="Goldstein S."/>
            <person name="Gonzalez A.J."/>
            <person name="Green P.J."/>
            <person name="Hallab A."/>
            <person name="Hartog M."/>
            <person name="Hua A."/>
            <person name="Humphray S.J."/>
            <person name="Jeong D.H."/>
            <person name="Jing Y."/>
            <person name="Jocker A."/>
            <person name="Kenton S.M."/>
            <person name="Kim D.J."/>
            <person name="Klee K."/>
            <person name="Lai H."/>
            <person name="Lang C."/>
            <person name="Lin S."/>
            <person name="Macmil S.L."/>
            <person name="Magdelenat G."/>
            <person name="Matthews L."/>
            <person name="McCorrison J."/>
            <person name="Monaghan E.L."/>
            <person name="Mun J.H."/>
            <person name="Najar F.Z."/>
            <person name="Nicholson C."/>
            <person name="Noirot C."/>
            <person name="O'Bleness M."/>
            <person name="Paule C.R."/>
            <person name="Poulain J."/>
            <person name="Prion F."/>
            <person name="Qin B."/>
            <person name="Qu C."/>
            <person name="Retzel E.F."/>
            <person name="Riddle C."/>
            <person name="Sallet E."/>
            <person name="Samain S."/>
            <person name="Samson N."/>
            <person name="Sanders I."/>
            <person name="Saurat O."/>
            <person name="Scarpelli C."/>
            <person name="Schiex T."/>
            <person name="Segurens B."/>
            <person name="Severin A.J."/>
            <person name="Sherrier D.J."/>
            <person name="Shi R."/>
            <person name="Sims S."/>
            <person name="Singer S.R."/>
            <person name="Sinharoy S."/>
            <person name="Sterck L."/>
            <person name="Viollet A."/>
            <person name="Wang B.B."/>
            <person name="Wang K."/>
            <person name="Wang M."/>
            <person name="Wang X."/>
            <person name="Warfsmann J."/>
            <person name="Weissenbach J."/>
            <person name="White D.D."/>
            <person name="White J.D."/>
            <person name="Wiley G.B."/>
            <person name="Wincker P."/>
            <person name="Xing Y."/>
            <person name="Yang L."/>
            <person name="Yao Z."/>
            <person name="Ying F."/>
            <person name="Zhai J."/>
            <person name="Zhou L."/>
            <person name="Zuber A."/>
            <person name="Denarie J."/>
            <person name="Dixon R.A."/>
            <person name="May G.D."/>
            <person name="Schwartz D.C."/>
            <person name="Rogers J."/>
            <person name="Quetier F."/>
            <person name="Town C.D."/>
            <person name="Roe B.A."/>
        </authorList>
    </citation>
    <scope>NUCLEOTIDE SEQUENCE [LARGE SCALE GENOMIC DNA]</scope>
    <source>
        <strain evidence="7">A17</strain>
        <strain evidence="8 9">cv. Jemalong A17</strain>
    </source>
</reference>
<dbReference type="SUPFAM" id="SSF90229">
    <property type="entry name" value="CCCH zinc finger"/>
    <property type="match status" value="2"/>
</dbReference>
<gene>
    <name evidence="8" type="primary">11444802</name>
    <name evidence="7" type="ordered locus">MTR_3g050390</name>
</gene>
<dbReference type="InterPro" id="IPR036855">
    <property type="entry name" value="Znf_CCCH_sf"/>
</dbReference>
<dbReference type="OrthoDB" id="410307at2759"/>
<dbReference type="InterPro" id="IPR045877">
    <property type="entry name" value="ZFP36-like"/>
</dbReference>
<dbReference type="Gene3D" id="4.10.1000.10">
    <property type="entry name" value="Zinc finger, CCCH-type"/>
    <property type="match status" value="2"/>
</dbReference>
<proteinExistence type="predicted"/>
<dbReference type="KEGG" id="mtr:11444802"/>
<protein>
    <submittedName>
        <fullName evidence="7">Zinc finger CCCH domain protein</fullName>
    </submittedName>
</protein>
<dbReference type="Proteomes" id="UP000002051">
    <property type="component" value="Chromosome 3"/>
</dbReference>
<feature type="zinc finger region" description="C3H1-type" evidence="5">
    <location>
        <begin position="97"/>
        <end position="120"/>
    </location>
</feature>
<keyword evidence="4 5" id="KW-0862">Zinc</keyword>
<dbReference type="PROSITE" id="PS50103">
    <property type="entry name" value="ZF_C3H1"/>
    <property type="match status" value="2"/>
</dbReference>
<dbReference type="eggNOG" id="KOG1677">
    <property type="taxonomic scope" value="Eukaryota"/>
</dbReference>
<dbReference type="AlphaFoldDB" id="G7J1X0"/>
<reference evidence="8" key="3">
    <citation type="submission" date="2015-04" db="UniProtKB">
        <authorList>
            <consortium name="EnsemblPlants"/>
        </authorList>
    </citation>
    <scope>IDENTIFICATION</scope>
    <source>
        <strain evidence="8">cv. Jemalong A17</strain>
    </source>
</reference>
<organism evidence="7 9">
    <name type="scientific">Medicago truncatula</name>
    <name type="common">Barrel medic</name>
    <name type="synonym">Medicago tribuloides</name>
    <dbReference type="NCBI Taxonomy" id="3880"/>
    <lineage>
        <taxon>Eukaryota</taxon>
        <taxon>Viridiplantae</taxon>
        <taxon>Streptophyta</taxon>
        <taxon>Embryophyta</taxon>
        <taxon>Tracheophyta</taxon>
        <taxon>Spermatophyta</taxon>
        <taxon>Magnoliopsida</taxon>
        <taxon>eudicotyledons</taxon>
        <taxon>Gunneridae</taxon>
        <taxon>Pentapetalae</taxon>
        <taxon>rosids</taxon>
        <taxon>fabids</taxon>
        <taxon>Fabales</taxon>
        <taxon>Fabaceae</taxon>
        <taxon>Papilionoideae</taxon>
        <taxon>50 kb inversion clade</taxon>
        <taxon>NPAAA clade</taxon>
        <taxon>Hologalegina</taxon>
        <taxon>IRL clade</taxon>
        <taxon>Trifolieae</taxon>
        <taxon>Medicago</taxon>
    </lineage>
</organism>
<accession>G7J1X0</accession>
<name>G7J1X0_MEDTR</name>
<dbReference type="SMART" id="SM00356">
    <property type="entry name" value="ZnF_C3H1"/>
    <property type="match status" value="2"/>
</dbReference>
<evidence type="ECO:0000256" key="2">
    <source>
        <dbReference type="ARBA" id="ARBA00022737"/>
    </source>
</evidence>
<evidence type="ECO:0000313" key="8">
    <source>
        <dbReference type="EnsemblPlants" id="AES70254"/>
    </source>
</evidence>
<evidence type="ECO:0000259" key="6">
    <source>
        <dbReference type="PROSITE" id="PS50103"/>
    </source>
</evidence>
<dbReference type="PANTHER" id="PTHR12547:SF121">
    <property type="entry name" value="ZINC FINGER CCCH DOMAIN-CONTAINING PROTEIN 39"/>
    <property type="match status" value="1"/>
</dbReference>
<dbReference type="EMBL" id="CM001219">
    <property type="protein sequence ID" value="AES70254.2"/>
    <property type="molecule type" value="Genomic_DNA"/>
</dbReference>
<evidence type="ECO:0000256" key="5">
    <source>
        <dbReference type="PROSITE-ProRule" id="PRU00723"/>
    </source>
</evidence>
<dbReference type="HOGENOM" id="CLU_060653_0_0_1"/>
<feature type="zinc finger region" description="C3H1-type" evidence="5">
    <location>
        <begin position="34"/>
        <end position="61"/>
    </location>
</feature>
<dbReference type="EnsemblPlants" id="AES70254">
    <property type="protein sequence ID" value="AES70254"/>
    <property type="gene ID" value="MTR_3g050390"/>
</dbReference>
<evidence type="ECO:0000256" key="3">
    <source>
        <dbReference type="ARBA" id="ARBA00022771"/>
    </source>
</evidence>
<evidence type="ECO:0000256" key="1">
    <source>
        <dbReference type="ARBA" id="ARBA00022723"/>
    </source>
</evidence>
<dbReference type="STRING" id="3880.G7J1X0"/>
<accession>A0A0C3VFW0</accession>
<feature type="domain" description="C3H1-type" evidence="6">
    <location>
        <begin position="34"/>
        <end position="61"/>
    </location>
</feature>
<keyword evidence="1 5" id="KW-0479">Metal-binding</keyword>
<dbReference type="Pfam" id="PF14608">
    <property type="entry name" value="zf-CCCH_2"/>
    <property type="match status" value="1"/>
</dbReference>
<keyword evidence="3 5" id="KW-0863">Zinc-finger</keyword>
<evidence type="ECO:0000313" key="7">
    <source>
        <dbReference type="EMBL" id="AES70254.2"/>
    </source>
</evidence>
<keyword evidence="9" id="KW-1185">Reference proteome</keyword>
<dbReference type="Pfam" id="PF00642">
    <property type="entry name" value="zf-CCCH"/>
    <property type="match status" value="1"/>
</dbReference>
<dbReference type="PaxDb" id="3880-AES70254"/>
<reference evidence="7 9" key="2">
    <citation type="journal article" date="2014" name="BMC Genomics">
        <title>An improved genome release (version Mt4.0) for the model legume Medicago truncatula.</title>
        <authorList>
            <person name="Tang H."/>
            <person name="Krishnakumar V."/>
            <person name="Bidwell S."/>
            <person name="Rosen B."/>
            <person name="Chan A."/>
            <person name="Zhou S."/>
            <person name="Gentzbittel L."/>
            <person name="Childs K.L."/>
            <person name="Yandell M."/>
            <person name="Gundlach H."/>
            <person name="Mayer K.F."/>
            <person name="Schwartz D.C."/>
            <person name="Town C.D."/>
        </authorList>
    </citation>
    <scope>GENOME REANNOTATION</scope>
    <source>
        <strain evidence="8 9">cv. Jemalong A17</strain>
    </source>
</reference>
<evidence type="ECO:0000256" key="4">
    <source>
        <dbReference type="ARBA" id="ARBA00022833"/>
    </source>
</evidence>
<keyword evidence="2" id="KW-0677">Repeat</keyword>
<dbReference type="GO" id="GO:0008270">
    <property type="term" value="F:zinc ion binding"/>
    <property type="evidence" value="ECO:0007669"/>
    <property type="project" value="UniProtKB-KW"/>
</dbReference>
<dbReference type="PANTHER" id="PTHR12547">
    <property type="entry name" value="CCCH ZINC FINGER/TIS11-RELATED"/>
    <property type="match status" value="1"/>
</dbReference>